<evidence type="ECO:0000313" key="2">
    <source>
        <dbReference type="EMBL" id="CAF4677794.1"/>
    </source>
</evidence>
<proteinExistence type="predicted"/>
<gene>
    <name evidence="2" type="ORF">OVN521_LOCUS47616</name>
    <name evidence="3" type="ORF">OVN521_LOCUS48868</name>
</gene>
<feature type="non-terminal residue" evidence="3">
    <location>
        <position position="54"/>
    </location>
</feature>
<dbReference type="EMBL" id="CAJOBG010094558">
    <property type="protein sequence ID" value="CAF4677794.1"/>
    <property type="molecule type" value="Genomic_DNA"/>
</dbReference>
<dbReference type="AlphaFoldDB" id="A0A821J9Z9"/>
<dbReference type="Proteomes" id="UP000663866">
    <property type="component" value="Unassembled WGS sequence"/>
</dbReference>
<accession>A0A821J9Z9</accession>
<comment type="caution">
    <text evidence="3">The sequence shown here is derived from an EMBL/GenBank/DDBJ whole genome shotgun (WGS) entry which is preliminary data.</text>
</comment>
<dbReference type="EMBL" id="CAJOBG010104049">
    <property type="protein sequence ID" value="CAF4714705.1"/>
    <property type="molecule type" value="Genomic_DNA"/>
</dbReference>
<sequence length="54" mass="6375">KQAYDLLKKYEKEEQNPQSQIIDTEYLKTKVNDKEKSPTPPIQLEVTERTTHIS</sequence>
<feature type="compositionally biased region" description="Basic and acidic residues" evidence="1">
    <location>
        <begin position="1"/>
        <end position="15"/>
    </location>
</feature>
<evidence type="ECO:0000313" key="3">
    <source>
        <dbReference type="EMBL" id="CAF4714705.1"/>
    </source>
</evidence>
<evidence type="ECO:0000313" key="4">
    <source>
        <dbReference type="Proteomes" id="UP000663866"/>
    </source>
</evidence>
<reference evidence="3" key="1">
    <citation type="submission" date="2021-02" db="EMBL/GenBank/DDBJ databases">
        <authorList>
            <person name="Nowell W R."/>
        </authorList>
    </citation>
    <scope>NUCLEOTIDE SEQUENCE</scope>
</reference>
<evidence type="ECO:0000256" key="1">
    <source>
        <dbReference type="SAM" id="MobiDB-lite"/>
    </source>
</evidence>
<feature type="region of interest" description="Disordered" evidence="1">
    <location>
        <begin position="1"/>
        <end position="54"/>
    </location>
</feature>
<protein>
    <submittedName>
        <fullName evidence="3">Uncharacterized protein</fullName>
    </submittedName>
</protein>
<name>A0A821J9Z9_9BILA</name>
<feature type="non-terminal residue" evidence="3">
    <location>
        <position position="1"/>
    </location>
</feature>
<feature type="compositionally biased region" description="Basic and acidic residues" evidence="1">
    <location>
        <begin position="25"/>
        <end position="37"/>
    </location>
</feature>
<keyword evidence="4" id="KW-1185">Reference proteome</keyword>
<organism evidence="3 4">
    <name type="scientific">Rotaria magnacalcarata</name>
    <dbReference type="NCBI Taxonomy" id="392030"/>
    <lineage>
        <taxon>Eukaryota</taxon>
        <taxon>Metazoa</taxon>
        <taxon>Spiralia</taxon>
        <taxon>Gnathifera</taxon>
        <taxon>Rotifera</taxon>
        <taxon>Eurotatoria</taxon>
        <taxon>Bdelloidea</taxon>
        <taxon>Philodinida</taxon>
        <taxon>Philodinidae</taxon>
        <taxon>Rotaria</taxon>
    </lineage>
</organism>